<feature type="transmembrane region" description="Helical" evidence="1">
    <location>
        <begin position="28"/>
        <end position="49"/>
    </location>
</feature>
<evidence type="ECO:0000256" key="1">
    <source>
        <dbReference type="SAM" id="Phobius"/>
    </source>
</evidence>
<accession>A0A5B7JFF0</accession>
<comment type="caution">
    <text evidence="2">The sequence shown here is derived from an EMBL/GenBank/DDBJ whole genome shotgun (WGS) entry which is preliminary data.</text>
</comment>
<keyword evidence="1" id="KW-0472">Membrane</keyword>
<evidence type="ECO:0000313" key="3">
    <source>
        <dbReference type="Proteomes" id="UP000324222"/>
    </source>
</evidence>
<organism evidence="2 3">
    <name type="scientific">Portunus trituberculatus</name>
    <name type="common">Swimming crab</name>
    <name type="synonym">Neptunus trituberculatus</name>
    <dbReference type="NCBI Taxonomy" id="210409"/>
    <lineage>
        <taxon>Eukaryota</taxon>
        <taxon>Metazoa</taxon>
        <taxon>Ecdysozoa</taxon>
        <taxon>Arthropoda</taxon>
        <taxon>Crustacea</taxon>
        <taxon>Multicrustacea</taxon>
        <taxon>Malacostraca</taxon>
        <taxon>Eumalacostraca</taxon>
        <taxon>Eucarida</taxon>
        <taxon>Decapoda</taxon>
        <taxon>Pleocyemata</taxon>
        <taxon>Brachyura</taxon>
        <taxon>Eubrachyura</taxon>
        <taxon>Portunoidea</taxon>
        <taxon>Portunidae</taxon>
        <taxon>Portuninae</taxon>
        <taxon>Portunus</taxon>
    </lineage>
</organism>
<dbReference type="Proteomes" id="UP000324222">
    <property type="component" value="Unassembled WGS sequence"/>
</dbReference>
<gene>
    <name evidence="2" type="ORF">E2C01_091997</name>
</gene>
<reference evidence="2 3" key="1">
    <citation type="submission" date="2019-05" db="EMBL/GenBank/DDBJ databases">
        <title>Another draft genome of Portunus trituberculatus and its Hox gene families provides insights of decapod evolution.</title>
        <authorList>
            <person name="Jeong J.-H."/>
            <person name="Song I."/>
            <person name="Kim S."/>
            <person name="Choi T."/>
            <person name="Kim D."/>
            <person name="Ryu S."/>
            <person name="Kim W."/>
        </authorList>
    </citation>
    <scope>NUCLEOTIDE SEQUENCE [LARGE SCALE GENOMIC DNA]</scope>
    <source>
        <tissue evidence="2">Muscle</tissue>
    </source>
</reference>
<dbReference type="AlphaFoldDB" id="A0A5B7JFF0"/>
<dbReference type="EMBL" id="VSRR010107068">
    <property type="protein sequence ID" value="MPC96721.1"/>
    <property type="molecule type" value="Genomic_DNA"/>
</dbReference>
<proteinExistence type="predicted"/>
<name>A0A5B7JFF0_PORTR</name>
<protein>
    <submittedName>
        <fullName evidence="2">Uncharacterized protein</fullName>
    </submittedName>
</protein>
<keyword evidence="1" id="KW-0812">Transmembrane</keyword>
<keyword evidence="1" id="KW-1133">Transmembrane helix</keyword>
<keyword evidence="3" id="KW-1185">Reference proteome</keyword>
<sequence>MFNELPRVTINRPACSPPCSQALLNMEIAASLLAFPITAAVTLFFNYIINVSWKRVQSIHTLCNVLIIPFWCPVPRRYNILLLETHTRVLAALLRVHCFFESCIYLMSIRKKKRPAAPDNV</sequence>
<evidence type="ECO:0000313" key="2">
    <source>
        <dbReference type="EMBL" id="MPC96721.1"/>
    </source>
</evidence>